<dbReference type="EMBL" id="OZ020102">
    <property type="protein sequence ID" value="CAK9276159.1"/>
    <property type="molecule type" value="Genomic_DNA"/>
</dbReference>
<proteinExistence type="predicted"/>
<evidence type="ECO:0000313" key="2">
    <source>
        <dbReference type="Proteomes" id="UP001497444"/>
    </source>
</evidence>
<evidence type="ECO:0008006" key="3">
    <source>
        <dbReference type="Google" id="ProtNLM"/>
    </source>
</evidence>
<dbReference type="Proteomes" id="UP001497444">
    <property type="component" value="Chromosome 7"/>
</dbReference>
<sequence length="83" mass="9580">MKLFKLDEGNQMYTVDIPNNMRFFLAINYVECGMSFQQTTVTIHHAKYHFKVQKLGDINNPNVGQYIRALVATNLGLQHANTY</sequence>
<accession>A0ABP0XAP6</accession>
<reference evidence="1" key="1">
    <citation type="submission" date="2024-02" db="EMBL/GenBank/DDBJ databases">
        <authorList>
            <consortium name="ELIXIR-Norway"/>
            <consortium name="Elixir Norway"/>
        </authorList>
    </citation>
    <scope>NUCLEOTIDE SEQUENCE</scope>
</reference>
<protein>
    <recommendedName>
        <fullName evidence="3">LAGLIDADG homing endonuclease</fullName>
    </recommendedName>
</protein>
<gene>
    <name evidence="1" type="ORF">CSSPJE1EN1_LOCUS21637</name>
</gene>
<evidence type="ECO:0000313" key="1">
    <source>
        <dbReference type="EMBL" id="CAK9276159.1"/>
    </source>
</evidence>
<keyword evidence="2" id="KW-1185">Reference proteome</keyword>
<organism evidence="1 2">
    <name type="scientific">Sphagnum jensenii</name>
    <dbReference type="NCBI Taxonomy" id="128206"/>
    <lineage>
        <taxon>Eukaryota</taxon>
        <taxon>Viridiplantae</taxon>
        <taxon>Streptophyta</taxon>
        <taxon>Embryophyta</taxon>
        <taxon>Bryophyta</taxon>
        <taxon>Sphagnophytina</taxon>
        <taxon>Sphagnopsida</taxon>
        <taxon>Sphagnales</taxon>
        <taxon>Sphagnaceae</taxon>
        <taxon>Sphagnum</taxon>
    </lineage>
</organism>
<name>A0ABP0XAP6_9BRYO</name>